<dbReference type="Pfam" id="PF01168">
    <property type="entry name" value="Ala_racemase_N"/>
    <property type="match status" value="1"/>
</dbReference>
<organism evidence="4 5">
    <name type="scientific">Schumannella soli</name>
    <dbReference type="NCBI Taxonomy" id="2590779"/>
    <lineage>
        <taxon>Bacteria</taxon>
        <taxon>Bacillati</taxon>
        <taxon>Actinomycetota</taxon>
        <taxon>Actinomycetes</taxon>
        <taxon>Micrococcales</taxon>
        <taxon>Microbacteriaceae</taxon>
        <taxon>Schumannella</taxon>
    </lineage>
</organism>
<evidence type="ECO:0000259" key="3">
    <source>
        <dbReference type="SMART" id="SM01119"/>
    </source>
</evidence>
<dbReference type="AlphaFoldDB" id="A0A506Y3N4"/>
<dbReference type="PANTHER" id="PTHR28004">
    <property type="entry name" value="ZGC:162816-RELATED"/>
    <property type="match status" value="1"/>
</dbReference>
<dbReference type="InterPro" id="IPR051466">
    <property type="entry name" value="D-amino_acid_metab_enzyme"/>
</dbReference>
<evidence type="ECO:0000313" key="5">
    <source>
        <dbReference type="Proteomes" id="UP000316252"/>
    </source>
</evidence>
<evidence type="ECO:0000256" key="2">
    <source>
        <dbReference type="ARBA" id="ARBA00023239"/>
    </source>
</evidence>
<feature type="domain" description="D-serine dehydratase-like" evidence="3">
    <location>
        <begin position="320"/>
        <end position="412"/>
    </location>
</feature>
<comment type="similarity">
    <text evidence="1">Belongs to the DSD1 family.</text>
</comment>
<name>A0A506Y3N4_9MICO</name>
<proteinExistence type="inferred from homology"/>
<evidence type="ECO:0000256" key="1">
    <source>
        <dbReference type="ARBA" id="ARBA00005323"/>
    </source>
</evidence>
<dbReference type="InterPro" id="IPR001608">
    <property type="entry name" value="Ala_racemase_N"/>
</dbReference>
<dbReference type="InterPro" id="IPR026956">
    <property type="entry name" value="D-ser_dehydrat-like_dom"/>
</dbReference>
<dbReference type="Gene3D" id="3.20.20.10">
    <property type="entry name" value="Alanine racemase"/>
    <property type="match status" value="1"/>
</dbReference>
<dbReference type="Gene3D" id="2.40.37.20">
    <property type="entry name" value="D-serine dehydratase-like domain"/>
    <property type="match status" value="1"/>
</dbReference>
<dbReference type="InterPro" id="IPR029066">
    <property type="entry name" value="PLP-binding_barrel"/>
</dbReference>
<accession>A0A506Y3N4</accession>
<sequence length="429" mass="46874">MLRRVARPSAPAAEGSVDAVTDLRLSARTKSIPPRFWNRSAAEIAGERHRIDEFTTPVLALDESAEGHNIRRFAQWAKEQSVEFAPHGKTTMSPRLWRHLTEAGATAISVATPWQAQLARSEGVRQVLLASELLDPAAATWLARELDDDAGFRFSCFLDSQEGLEVLTATRGDRPVDVLIELGEPGGRTGRRSSDEALALAWAAARESRVRLHGLAGYEGSLVSDRSPESEAIVRAYYARLIDLFETIAAFELWDADRPPVITVGGSIWFDVAAEVFAPLKDRARIVLRAGSFVAQDDGVWGAQSPLGPDSGVEDPLRPALRLWSRVISRPEKGLAILDAGKRDVPADLGFPVAVDVDGAPLAGHEVFRLDDQHAYLRVPEDSTLTPGDVVRLGISHPCGGFDRWRVLPVVDDANAKKPRVVGFVETYF</sequence>
<protein>
    <submittedName>
        <fullName evidence="4">Amino acid deaminase</fullName>
    </submittedName>
</protein>
<dbReference type="Pfam" id="PF14031">
    <property type="entry name" value="D-ser_dehydrat"/>
    <property type="match status" value="1"/>
</dbReference>
<reference evidence="4 5" key="1">
    <citation type="submission" date="2019-06" db="EMBL/GenBank/DDBJ databases">
        <authorList>
            <person name="Li F."/>
        </authorList>
    </citation>
    <scope>NUCLEOTIDE SEQUENCE [LARGE SCALE GENOMIC DNA]</scope>
    <source>
        <strain evidence="4 5">10F1D-1</strain>
    </source>
</reference>
<dbReference type="GO" id="GO:0016829">
    <property type="term" value="F:lyase activity"/>
    <property type="evidence" value="ECO:0007669"/>
    <property type="project" value="UniProtKB-KW"/>
</dbReference>
<keyword evidence="5" id="KW-1185">Reference proteome</keyword>
<dbReference type="InterPro" id="IPR042208">
    <property type="entry name" value="D-ser_dehydrat-like_sf"/>
</dbReference>
<dbReference type="SUPFAM" id="SSF51419">
    <property type="entry name" value="PLP-binding barrel"/>
    <property type="match status" value="1"/>
</dbReference>
<dbReference type="PANTHER" id="PTHR28004:SF8">
    <property type="entry name" value="D-SERINE DEAMINASE"/>
    <property type="match status" value="1"/>
</dbReference>
<keyword evidence="2" id="KW-0456">Lyase</keyword>
<comment type="caution">
    <text evidence="4">The sequence shown here is derived from an EMBL/GenBank/DDBJ whole genome shotgun (WGS) entry which is preliminary data.</text>
</comment>
<gene>
    <name evidence="4" type="ORF">FJ657_00230</name>
</gene>
<dbReference type="EMBL" id="VHQG01000001">
    <property type="protein sequence ID" value="TPW77176.1"/>
    <property type="molecule type" value="Genomic_DNA"/>
</dbReference>
<dbReference type="OrthoDB" id="9811417at2"/>
<evidence type="ECO:0000313" key="4">
    <source>
        <dbReference type="EMBL" id="TPW77176.1"/>
    </source>
</evidence>
<dbReference type="Proteomes" id="UP000316252">
    <property type="component" value="Unassembled WGS sequence"/>
</dbReference>
<dbReference type="SMART" id="SM01119">
    <property type="entry name" value="D-ser_dehydrat"/>
    <property type="match status" value="1"/>
</dbReference>